<evidence type="ECO:0000256" key="7">
    <source>
        <dbReference type="PROSITE-ProRule" id="PRU10141"/>
    </source>
</evidence>
<dbReference type="SMART" id="SM00220">
    <property type="entry name" value="S_TKc"/>
    <property type="match status" value="1"/>
</dbReference>
<evidence type="ECO:0000313" key="11">
    <source>
        <dbReference type="Proteomes" id="UP000642284"/>
    </source>
</evidence>
<dbReference type="PROSITE" id="PS50011">
    <property type="entry name" value="PROTEIN_KINASE_DOM"/>
    <property type="match status" value="1"/>
</dbReference>
<feature type="domain" description="Protein kinase" evidence="9">
    <location>
        <begin position="11"/>
        <end position="271"/>
    </location>
</feature>
<feature type="region of interest" description="Disordered" evidence="8">
    <location>
        <begin position="301"/>
        <end position="327"/>
    </location>
</feature>
<dbReference type="Gene3D" id="3.30.200.20">
    <property type="entry name" value="Phosphorylase Kinase, domain 1"/>
    <property type="match status" value="1"/>
</dbReference>
<dbReference type="GO" id="GO:0004674">
    <property type="term" value="F:protein serine/threonine kinase activity"/>
    <property type="evidence" value="ECO:0007669"/>
    <property type="project" value="UniProtKB-KW"/>
</dbReference>
<evidence type="ECO:0000256" key="1">
    <source>
        <dbReference type="ARBA" id="ARBA00012513"/>
    </source>
</evidence>
<keyword evidence="5 10" id="KW-0418">Kinase</keyword>
<dbReference type="EMBL" id="JACTVJ010000011">
    <property type="protein sequence ID" value="MBC9715628.1"/>
    <property type="molecule type" value="Genomic_DNA"/>
</dbReference>
<keyword evidence="6 7" id="KW-0067">ATP-binding</keyword>
<comment type="caution">
    <text evidence="10">The sequence shown here is derived from an EMBL/GenBank/DDBJ whole genome shotgun (WGS) entry which is preliminary data.</text>
</comment>
<dbReference type="CDD" id="cd14014">
    <property type="entry name" value="STKc_PknB_like"/>
    <property type="match status" value="1"/>
</dbReference>
<evidence type="ECO:0000256" key="4">
    <source>
        <dbReference type="ARBA" id="ARBA00022741"/>
    </source>
</evidence>
<evidence type="ECO:0000256" key="3">
    <source>
        <dbReference type="ARBA" id="ARBA00022679"/>
    </source>
</evidence>
<reference evidence="10 11" key="1">
    <citation type="submission" date="2020-08" db="EMBL/GenBank/DDBJ databases">
        <title>Genemic of Streptomyces polyaspartic.</title>
        <authorList>
            <person name="Liu W."/>
        </authorList>
    </citation>
    <scope>NUCLEOTIDE SEQUENCE [LARGE SCALE GENOMIC DNA]</scope>
    <source>
        <strain evidence="10 11">TRM66268-LWL</strain>
    </source>
</reference>
<keyword evidence="3" id="KW-0808">Transferase</keyword>
<evidence type="ECO:0000256" key="8">
    <source>
        <dbReference type="SAM" id="MobiDB-lite"/>
    </source>
</evidence>
<sequence length="450" mass="47885">MKHGELIAGRYQLLRLLGRGGMGEVHEAEDLSLGRRVAVKALTSVGGMAPGNRAFDRFMREARALARVEHPCVVTLYDTGEHEGTPYLVMQVLDGRNLSQLVQFTGPLPVPAVCWVMRSMAEALATAHAAGVLHRDVKPSNVSVTKDGRVVLQDFGLARLMGEGALTTAGVAHGSPHFMPPEVIRGGLAEAAADLYGLGACAYFMLTGESPLGKVFDIGAVVERALGSGIPRLTAIPSALPKELAELVDRLCAQDAADRPQDAAEVAEVLVPMSAGGQASVARLLGGVLREQAVRQTFPAPADLHTGAQRVHHDTPGGSPDAEGPEYDWAELRQSGPALDDPARLWAPRAPVLSDVTRRLVLSSMSHQTALSRQREAVNLVQRGELEEAARMLAAVAPVCLARLGPDHPTTLTIQYWQAVCLARMGAGAEAVELLSRVNRFLDRHGGNGK</sequence>
<dbReference type="SUPFAM" id="SSF56112">
    <property type="entry name" value="Protein kinase-like (PK-like)"/>
    <property type="match status" value="1"/>
</dbReference>
<keyword evidence="2 10" id="KW-0723">Serine/threonine-protein kinase</keyword>
<accession>A0ABR7SMN4</accession>
<dbReference type="InterPro" id="IPR000719">
    <property type="entry name" value="Prot_kinase_dom"/>
</dbReference>
<dbReference type="Gene3D" id="1.10.510.10">
    <property type="entry name" value="Transferase(Phosphotransferase) domain 1"/>
    <property type="match status" value="1"/>
</dbReference>
<dbReference type="Pfam" id="PF00069">
    <property type="entry name" value="Pkinase"/>
    <property type="match status" value="1"/>
</dbReference>
<evidence type="ECO:0000256" key="2">
    <source>
        <dbReference type="ARBA" id="ARBA00022527"/>
    </source>
</evidence>
<dbReference type="PANTHER" id="PTHR43289">
    <property type="entry name" value="MITOGEN-ACTIVATED PROTEIN KINASE KINASE KINASE 20-RELATED"/>
    <property type="match status" value="1"/>
</dbReference>
<proteinExistence type="predicted"/>
<dbReference type="InterPro" id="IPR011990">
    <property type="entry name" value="TPR-like_helical_dom_sf"/>
</dbReference>
<keyword evidence="11" id="KW-1185">Reference proteome</keyword>
<gene>
    <name evidence="10" type="ORF">H9Y04_24085</name>
</gene>
<evidence type="ECO:0000259" key="9">
    <source>
        <dbReference type="PROSITE" id="PS50011"/>
    </source>
</evidence>
<dbReference type="PROSITE" id="PS00107">
    <property type="entry name" value="PROTEIN_KINASE_ATP"/>
    <property type="match status" value="1"/>
</dbReference>
<evidence type="ECO:0000256" key="5">
    <source>
        <dbReference type="ARBA" id="ARBA00022777"/>
    </source>
</evidence>
<evidence type="ECO:0000313" key="10">
    <source>
        <dbReference type="EMBL" id="MBC9715628.1"/>
    </source>
</evidence>
<evidence type="ECO:0000256" key="6">
    <source>
        <dbReference type="ARBA" id="ARBA00022840"/>
    </source>
</evidence>
<dbReference type="EC" id="2.7.11.1" evidence="1"/>
<keyword evidence="4 7" id="KW-0547">Nucleotide-binding</keyword>
<protein>
    <recommendedName>
        <fullName evidence="1">non-specific serine/threonine protein kinase</fullName>
        <ecNumber evidence="1">2.7.11.1</ecNumber>
    </recommendedName>
</protein>
<dbReference type="PANTHER" id="PTHR43289:SF6">
    <property type="entry name" value="SERINE_THREONINE-PROTEIN KINASE NEKL-3"/>
    <property type="match status" value="1"/>
</dbReference>
<dbReference type="Proteomes" id="UP000642284">
    <property type="component" value="Unassembled WGS sequence"/>
</dbReference>
<dbReference type="RefSeq" id="WP_187816067.1">
    <property type="nucleotide sequence ID" value="NZ_JACTVJ010000011.1"/>
</dbReference>
<dbReference type="Gene3D" id="1.25.40.10">
    <property type="entry name" value="Tetratricopeptide repeat domain"/>
    <property type="match status" value="1"/>
</dbReference>
<dbReference type="InterPro" id="IPR017441">
    <property type="entry name" value="Protein_kinase_ATP_BS"/>
</dbReference>
<name>A0ABR7SMN4_9ACTN</name>
<dbReference type="InterPro" id="IPR011009">
    <property type="entry name" value="Kinase-like_dom_sf"/>
</dbReference>
<feature type="binding site" evidence="7">
    <location>
        <position position="40"/>
    </location>
    <ligand>
        <name>ATP</name>
        <dbReference type="ChEBI" id="CHEBI:30616"/>
    </ligand>
</feature>
<organism evidence="10 11">
    <name type="scientific">Streptomyces polyasparticus</name>
    <dbReference type="NCBI Taxonomy" id="2767826"/>
    <lineage>
        <taxon>Bacteria</taxon>
        <taxon>Bacillati</taxon>
        <taxon>Actinomycetota</taxon>
        <taxon>Actinomycetes</taxon>
        <taxon>Kitasatosporales</taxon>
        <taxon>Streptomycetaceae</taxon>
        <taxon>Streptomyces</taxon>
    </lineage>
</organism>